<dbReference type="InterPro" id="IPR003439">
    <property type="entry name" value="ABC_transporter-like_ATP-bd"/>
</dbReference>
<proteinExistence type="predicted"/>
<evidence type="ECO:0000259" key="10">
    <source>
        <dbReference type="PROSITE" id="PS50929"/>
    </source>
</evidence>
<dbReference type="InterPro" id="IPR003593">
    <property type="entry name" value="AAA+_ATPase"/>
</dbReference>
<sequence length="581" mass="64352">MDINRYKFTVKRILGSIGRYKWGVAASLACAFVTVLLTLYVPILTGRAIDCIVGAGAVDFAGMWLILKQIGVIIAITAAAQWLMSHINNLITYRVVKDIRTQAFNKLEILPLKYIDSHSHGDIINRIIADIDQFSDGLLMGFTQLFTGVLTILGTLFFMFSMNSAITVVVVLVTPVSLFAASFIARKTFRMFKMQSQTRGELTSLVEEMLGNQKVVQAFAHEADAQEKFEDINEDLRVWSLKATFFSSITNPATRFVNSLVYASVGIAGAFAAVKGLLSIGQLSCFLSYANQYTKPFNEISGVITELQNALASATRVFDLIDEEPQIPEEPDAAVLCNAKGEVSLEHVYFSYNPDIQLIENMNLKVRPGQRVAIVGPTGCGKSTVINLLMRFYDVDSGSIRVDGTDVRHMTRQSLRTSYGMVLQETWLKSGTIRENIAYGRPDAAEEEIILAAKEAHAHGFIRRMPEGYDTVITEDGGNLSQGQKQLLCIARVMLCLPPMLILDEATSSIDTRTEIKIQKAFGKMMEGRTSFIVAHRLSTIKEADVILVMRDGHIIEQGTHDSLISQNGFYAQLYNSQFAV</sequence>
<feature type="domain" description="ABC transmembrane type-1" evidence="10">
    <location>
        <begin position="25"/>
        <end position="309"/>
    </location>
</feature>
<feature type="transmembrane region" description="Helical" evidence="8">
    <location>
        <begin position="260"/>
        <end position="278"/>
    </location>
</feature>
<feature type="transmembrane region" description="Helical" evidence="8">
    <location>
        <begin position="20"/>
        <end position="43"/>
    </location>
</feature>
<dbReference type="InterPro" id="IPR036640">
    <property type="entry name" value="ABC1_TM_sf"/>
</dbReference>
<dbReference type="GO" id="GO:0090374">
    <property type="term" value="P:oligopeptide export from mitochondrion"/>
    <property type="evidence" value="ECO:0007669"/>
    <property type="project" value="TreeGrafter"/>
</dbReference>
<dbReference type="SMART" id="SM00382">
    <property type="entry name" value="AAA"/>
    <property type="match status" value="1"/>
</dbReference>
<evidence type="ECO:0000256" key="4">
    <source>
        <dbReference type="ARBA" id="ARBA00022741"/>
    </source>
</evidence>
<dbReference type="SUPFAM" id="SSF52540">
    <property type="entry name" value="P-loop containing nucleoside triphosphate hydrolases"/>
    <property type="match status" value="1"/>
</dbReference>
<dbReference type="AlphaFoldDB" id="A0AAU7PSD3"/>
<keyword evidence="6 8" id="KW-1133">Transmembrane helix</keyword>
<feature type="transmembrane region" description="Helical" evidence="8">
    <location>
        <begin position="138"/>
        <end position="160"/>
    </location>
</feature>
<dbReference type="PANTHER" id="PTHR43394:SF7">
    <property type="entry name" value="ABC TRANSPORTER B FAMILY MEMBER 28"/>
    <property type="match status" value="1"/>
</dbReference>
<dbReference type="PROSITE" id="PS50893">
    <property type="entry name" value="ABC_TRANSPORTER_2"/>
    <property type="match status" value="1"/>
</dbReference>
<dbReference type="InterPro" id="IPR011527">
    <property type="entry name" value="ABC1_TM_dom"/>
</dbReference>
<dbReference type="GO" id="GO:0015421">
    <property type="term" value="F:ABC-type oligopeptide transporter activity"/>
    <property type="evidence" value="ECO:0007669"/>
    <property type="project" value="TreeGrafter"/>
</dbReference>
<evidence type="ECO:0000313" key="11">
    <source>
        <dbReference type="EMBL" id="XBS55310.1"/>
    </source>
</evidence>
<dbReference type="Gene3D" id="3.40.50.300">
    <property type="entry name" value="P-loop containing nucleotide triphosphate hydrolases"/>
    <property type="match status" value="1"/>
</dbReference>
<feature type="domain" description="ABC transporter" evidence="9">
    <location>
        <begin position="343"/>
        <end position="577"/>
    </location>
</feature>
<dbReference type="PROSITE" id="PS00211">
    <property type="entry name" value="ABC_TRANSPORTER_1"/>
    <property type="match status" value="1"/>
</dbReference>
<dbReference type="GO" id="GO:0005886">
    <property type="term" value="C:plasma membrane"/>
    <property type="evidence" value="ECO:0007669"/>
    <property type="project" value="UniProtKB-SubCell"/>
</dbReference>
<dbReference type="PANTHER" id="PTHR43394">
    <property type="entry name" value="ATP-DEPENDENT PERMEASE MDL1, MITOCHONDRIAL"/>
    <property type="match status" value="1"/>
</dbReference>
<dbReference type="InterPro" id="IPR017871">
    <property type="entry name" value="ABC_transporter-like_CS"/>
</dbReference>
<dbReference type="PROSITE" id="PS50929">
    <property type="entry name" value="ABC_TM1F"/>
    <property type="match status" value="1"/>
</dbReference>
<dbReference type="GO" id="GO:0016887">
    <property type="term" value="F:ATP hydrolysis activity"/>
    <property type="evidence" value="ECO:0007669"/>
    <property type="project" value="InterPro"/>
</dbReference>
<protein>
    <submittedName>
        <fullName evidence="11">ABC transporter ATP-binding protein</fullName>
    </submittedName>
</protein>
<dbReference type="Gene3D" id="1.20.1560.10">
    <property type="entry name" value="ABC transporter type 1, transmembrane domain"/>
    <property type="match status" value="1"/>
</dbReference>
<evidence type="ECO:0000256" key="6">
    <source>
        <dbReference type="ARBA" id="ARBA00022989"/>
    </source>
</evidence>
<dbReference type="EMBL" id="CP157940">
    <property type="protein sequence ID" value="XBS55310.1"/>
    <property type="molecule type" value="Genomic_DNA"/>
</dbReference>
<name>A0AAU7PSD3_9FIRM</name>
<keyword evidence="5 11" id="KW-0067">ATP-binding</keyword>
<dbReference type="InterPro" id="IPR039421">
    <property type="entry name" value="Type_1_exporter"/>
</dbReference>
<evidence type="ECO:0000256" key="2">
    <source>
        <dbReference type="ARBA" id="ARBA00022448"/>
    </source>
</evidence>
<reference evidence="11" key="1">
    <citation type="submission" date="2024-06" db="EMBL/GenBank/DDBJ databases">
        <title>Lacrimispora cavernae sp. nov., a novel anaerobe isolated from bat guano pile inside a cave.</title>
        <authorList>
            <person name="Miller S.L."/>
            <person name="Lu N."/>
            <person name="King J."/>
            <person name="Sankaranarayanan K."/>
            <person name="Lawson P.A."/>
        </authorList>
    </citation>
    <scope>NUCLEOTIDE SEQUENCE</scope>
    <source>
        <strain evidence="11">BS-2</strain>
    </source>
</reference>
<dbReference type="InterPro" id="IPR027417">
    <property type="entry name" value="P-loop_NTPase"/>
</dbReference>
<keyword evidence="2" id="KW-0813">Transport</keyword>
<feature type="transmembrane region" description="Helical" evidence="8">
    <location>
        <begin position="63"/>
        <end position="84"/>
    </location>
</feature>
<dbReference type="CDD" id="cd03254">
    <property type="entry name" value="ABCC_Glucan_exporter_like"/>
    <property type="match status" value="1"/>
</dbReference>
<keyword evidence="4" id="KW-0547">Nucleotide-binding</keyword>
<organism evidence="11">
    <name type="scientific">Lacrimispora sp. BS-2</name>
    <dbReference type="NCBI Taxonomy" id="3151850"/>
    <lineage>
        <taxon>Bacteria</taxon>
        <taxon>Bacillati</taxon>
        <taxon>Bacillota</taxon>
        <taxon>Clostridia</taxon>
        <taxon>Lachnospirales</taxon>
        <taxon>Lachnospiraceae</taxon>
        <taxon>Lacrimispora</taxon>
    </lineage>
</organism>
<evidence type="ECO:0000256" key="1">
    <source>
        <dbReference type="ARBA" id="ARBA00004651"/>
    </source>
</evidence>
<evidence type="ECO:0000256" key="8">
    <source>
        <dbReference type="SAM" id="Phobius"/>
    </source>
</evidence>
<dbReference type="Pfam" id="PF00005">
    <property type="entry name" value="ABC_tran"/>
    <property type="match status" value="1"/>
</dbReference>
<feature type="transmembrane region" description="Helical" evidence="8">
    <location>
        <begin position="166"/>
        <end position="185"/>
    </location>
</feature>
<evidence type="ECO:0000259" key="9">
    <source>
        <dbReference type="PROSITE" id="PS50893"/>
    </source>
</evidence>
<keyword evidence="3 8" id="KW-0812">Transmembrane</keyword>
<evidence type="ECO:0000256" key="5">
    <source>
        <dbReference type="ARBA" id="ARBA00022840"/>
    </source>
</evidence>
<accession>A0AAU7PSD3</accession>
<dbReference type="Pfam" id="PF00664">
    <property type="entry name" value="ABC_membrane"/>
    <property type="match status" value="1"/>
</dbReference>
<dbReference type="CDD" id="cd18547">
    <property type="entry name" value="ABC_6TM_Tm288_like"/>
    <property type="match status" value="1"/>
</dbReference>
<dbReference type="RefSeq" id="WP_349947985.1">
    <property type="nucleotide sequence ID" value="NZ_CP157940.1"/>
</dbReference>
<comment type="subcellular location">
    <subcellularLocation>
        <location evidence="1">Cell membrane</location>
        <topology evidence="1">Multi-pass membrane protein</topology>
    </subcellularLocation>
</comment>
<keyword evidence="7 8" id="KW-0472">Membrane</keyword>
<dbReference type="GO" id="GO:0005524">
    <property type="term" value="F:ATP binding"/>
    <property type="evidence" value="ECO:0007669"/>
    <property type="project" value="UniProtKB-KW"/>
</dbReference>
<dbReference type="FunFam" id="3.40.50.300:FF:000287">
    <property type="entry name" value="Multidrug ABC transporter ATP-binding protein"/>
    <property type="match status" value="1"/>
</dbReference>
<gene>
    <name evidence="11" type="ORF">ABFV83_05805</name>
</gene>
<dbReference type="SUPFAM" id="SSF90123">
    <property type="entry name" value="ABC transporter transmembrane region"/>
    <property type="match status" value="1"/>
</dbReference>
<evidence type="ECO:0000256" key="7">
    <source>
        <dbReference type="ARBA" id="ARBA00023136"/>
    </source>
</evidence>
<evidence type="ECO:0000256" key="3">
    <source>
        <dbReference type="ARBA" id="ARBA00022692"/>
    </source>
</evidence>